<reference evidence="10" key="1">
    <citation type="submission" date="2020-11" db="EMBL/GenBank/DDBJ databases">
        <authorList>
            <person name="Tran Van P."/>
        </authorList>
    </citation>
    <scope>NUCLEOTIDE SEQUENCE</scope>
</reference>
<accession>A0A7R9L2X6</accession>
<dbReference type="PANTHER" id="PTHR43918:SF4">
    <property type="entry name" value="CARBOXYLIC ESTER HYDROLASE"/>
    <property type="match status" value="1"/>
</dbReference>
<name>A0A7R9L2X6_9ACAR</name>
<evidence type="ECO:0000256" key="6">
    <source>
        <dbReference type="ARBA" id="ARBA00048484"/>
    </source>
</evidence>
<feature type="active site" description="Acyl-ester intermediate" evidence="7">
    <location>
        <position position="259"/>
    </location>
</feature>
<keyword evidence="5" id="KW-0325">Glycoprotein</keyword>
<dbReference type="Pfam" id="PF00135">
    <property type="entry name" value="COesterase"/>
    <property type="match status" value="1"/>
</dbReference>
<comment type="similarity">
    <text evidence="1 8">Belongs to the type-B carboxylesterase/lipase family.</text>
</comment>
<keyword evidence="11" id="KW-1185">Reference proteome</keyword>
<comment type="catalytic activity">
    <reaction evidence="6">
        <text>acetylcholine + H2O = choline + acetate + H(+)</text>
        <dbReference type="Rhea" id="RHEA:17561"/>
        <dbReference type="ChEBI" id="CHEBI:15354"/>
        <dbReference type="ChEBI" id="CHEBI:15355"/>
        <dbReference type="ChEBI" id="CHEBI:15377"/>
        <dbReference type="ChEBI" id="CHEBI:15378"/>
        <dbReference type="ChEBI" id="CHEBI:30089"/>
        <dbReference type="EC" id="3.1.1.7"/>
    </reaction>
</comment>
<evidence type="ECO:0000256" key="5">
    <source>
        <dbReference type="ARBA" id="ARBA00023180"/>
    </source>
</evidence>
<sequence>MIAVLKCAENATIGLAGLRNKNCQSLSADAGSSGGGGIPDVNPQYIGSHTIPTRRHRLKLFGCFGELLDVKTSIGTVRGQTVDIFNITVKQFYGIPFAEPPVGALRFSKPLPLKPIKDVIDCTKQKHSCYQNDNFLGPLVPDVSEDCLVLNIWAPNDAKSGNQTATAPLKAVMFWIYGGAYKDGSIFLPTYDGRVLATHDIVLVTVNYRVGPFGFLYGGEETAPGNLGLYDQLLALKWTRENIHLFGGDPNQITIFGESAGSWSVTGHIMSPQSRGLFRRAIMESGAIYMDKDAGILSKTKALAEAKQMAKVFNCSDDSQWLQCLRSIDAKKLNNYTLLDTYPIYDTDFLPINAQHAFKTHNYSADIDIMAGVMRNEGSVLAHTFYPISDTIKTRQDFSDVIQTLPLPGMAEDKITEFYLKDVAVNATNGTKRAFWNFFGDVVITCPTYLFAKDFAVNSPDRDVYFFEWTYPSKFVGPVMGCTPEMGVCHAAEIEHVFGLPVLMKSPDSAFSNSVVNMWTNFAKTGQPMAGTPYKWPRLIEAGAENPVPKFKEINPSTPDHIFDDLLAKTCDGFWKTYYN</sequence>
<proteinExistence type="inferred from homology"/>
<evidence type="ECO:0000313" key="11">
    <source>
        <dbReference type="Proteomes" id="UP000759131"/>
    </source>
</evidence>
<dbReference type="EMBL" id="OC868649">
    <property type="protein sequence ID" value="CAD7634153.1"/>
    <property type="molecule type" value="Genomic_DNA"/>
</dbReference>
<evidence type="ECO:0000256" key="3">
    <source>
        <dbReference type="ARBA" id="ARBA00022801"/>
    </source>
</evidence>
<organism evidence="10">
    <name type="scientific">Medioppia subpectinata</name>
    <dbReference type="NCBI Taxonomy" id="1979941"/>
    <lineage>
        <taxon>Eukaryota</taxon>
        <taxon>Metazoa</taxon>
        <taxon>Ecdysozoa</taxon>
        <taxon>Arthropoda</taxon>
        <taxon>Chelicerata</taxon>
        <taxon>Arachnida</taxon>
        <taxon>Acari</taxon>
        <taxon>Acariformes</taxon>
        <taxon>Sarcoptiformes</taxon>
        <taxon>Oribatida</taxon>
        <taxon>Brachypylina</taxon>
        <taxon>Oppioidea</taxon>
        <taxon>Oppiidae</taxon>
        <taxon>Medioppia</taxon>
    </lineage>
</organism>
<feature type="domain" description="Carboxylesterase type B" evidence="9">
    <location>
        <begin position="70"/>
        <end position="542"/>
    </location>
</feature>
<keyword evidence="3 8" id="KW-0378">Hydrolase</keyword>
<evidence type="ECO:0000256" key="2">
    <source>
        <dbReference type="ARBA" id="ARBA00022487"/>
    </source>
</evidence>
<dbReference type="OrthoDB" id="6493613at2759"/>
<evidence type="ECO:0000313" key="10">
    <source>
        <dbReference type="EMBL" id="CAD7634153.1"/>
    </source>
</evidence>
<gene>
    <name evidence="10" type="ORF">OSB1V03_LOCUS14549</name>
</gene>
<dbReference type="Gene3D" id="3.40.50.1820">
    <property type="entry name" value="alpha/beta hydrolase"/>
    <property type="match status" value="1"/>
</dbReference>
<protein>
    <recommendedName>
        <fullName evidence="8">Carboxylic ester hydrolase</fullName>
        <ecNumber evidence="8">3.1.1.-</ecNumber>
    </recommendedName>
</protein>
<feature type="active site" description="Charge relay system" evidence="7">
    <location>
        <position position="377"/>
    </location>
</feature>
<dbReference type="PROSITE" id="PS00122">
    <property type="entry name" value="CARBOXYLESTERASE_B_1"/>
    <property type="match status" value="1"/>
</dbReference>
<dbReference type="GO" id="GO:0006581">
    <property type="term" value="P:acetylcholine catabolic process"/>
    <property type="evidence" value="ECO:0007669"/>
    <property type="project" value="TreeGrafter"/>
</dbReference>
<dbReference type="InterPro" id="IPR000997">
    <property type="entry name" value="Cholinesterase"/>
</dbReference>
<evidence type="ECO:0000256" key="4">
    <source>
        <dbReference type="ARBA" id="ARBA00023157"/>
    </source>
</evidence>
<dbReference type="EMBL" id="CAJPIZ010014074">
    <property type="protein sequence ID" value="CAG2114583.1"/>
    <property type="molecule type" value="Genomic_DNA"/>
</dbReference>
<keyword evidence="4" id="KW-1015">Disulfide bond</keyword>
<dbReference type="Proteomes" id="UP000759131">
    <property type="component" value="Unassembled WGS sequence"/>
</dbReference>
<dbReference type="InterPro" id="IPR002018">
    <property type="entry name" value="CarbesteraseB"/>
</dbReference>
<dbReference type="GO" id="GO:0019695">
    <property type="term" value="P:choline metabolic process"/>
    <property type="evidence" value="ECO:0007669"/>
    <property type="project" value="TreeGrafter"/>
</dbReference>
<dbReference type="GO" id="GO:0005615">
    <property type="term" value="C:extracellular space"/>
    <property type="evidence" value="ECO:0007669"/>
    <property type="project" value="TreeGrafter"/>
</dbReference>
<dbReference type="InterPro" id="IPR050654">
    <property type="entry name" value="AChE-related_enzymes"/>
</dbReference>
<dbReference type="SUPFAM" id="SSF53474">
    <property type="entry name" value="alpha/beta-Hydrolases"/>
    <property type="match status" value="1"/>
</dbReference>
<evidence type="ECO:0000256" key="8">
    <source>
        <dbReference type="RuleBase" id="RU361235"/>
    </source>
</evidence>
<evidence type="ECO:0000256" key="7">
    <source>
        <dbReference type="PIRSR" id="PIRSR600997-1"/>
    </source>
</evidence>
<dbReference type="InterPro" id="IPR029058">
    <property type="entry name" value="AB_hydrolase_fold"/>
</dbReference>
<dbReference type="PANTHER" id="PTHR43918">
    <property type="entry name" value="ACETYLCHOLINESTERASE"/>
    <property type="match status" value="1"/>
</dbReference>
<evidence type="ECO:0000259" key="9">
    <source>
        <dbReference type="Pfam" id="PF00135"/>
    </source>
</evidence>
<dbReference type="AlphaFoldDB" id="A0A7R9L2X6"/>
<feature type="active site" description="Charge relay system" evidence="7">
    <location>
        <position position="490"/>
    </location>
</feature>
<evidence type="ECO:0000256" key="1">
    <source>
        <dbReference type="ARBA" id="ARBA00005964"/>
    </source>
</evidence>
<keyword evidence="2" id="KW-0719">Serine esterase</keyword>
<dbReference type="PRINTS" id="PR00878">
    <property type="entry name" value="CHOLNESTRASE"/>
</dbReference>
<dbReference type="GO" id="GO:0003990">
    <property type="term" value="F:acetylcholinesterase activity"/>
    <property type="evidence" value="ECO:0007669"/>
    <property type="project" value="UniProtKB-EC"/>
</dbReference>
<dbReference type="GO" id="GO:0005886">
    <property type="term" value="C:plasma membrane"/>
    <property type="evidence" value="ECO:0007669"/>
    <property type="project" value="TreeGrafter"/>
</dbReference>
<dbReference type="EC" id="3.1.1.-" evidence="8"/>
<dbReference type="InterPro" id="IPR019826">
    <property type="entry name" value="Carboxylesterase_B_AS"/>
</dbReference>